<dbReference type="Gene3D" id="3.40.630.30">
    <property type="match status" value="1"/>
</dbReference>
<dbReference type="CDD" id="cd04301">
    <property type="entry name" value="NAT_SF"/>
    <property type="match status" value="1"/>
</dbReference>
<sequence length="167" mass="19553">MSISLAVPNDIIEIMELVKSCIIDLEAHKIYQWNKNYPTVDHFEGDIENKSLYIFKDGGVNQGIITINETQPLEYKKLDWLIDDSRVMVIHRLAVKPIFQRQGTGQRLMNFAENFAFNNDYDSIRLDAYSGNPRAIKFYENRGYKKIGQVFFPGRTLPFYCYEKIVR</sequence>
<dbReference type="SUPFAM" id="SSF55729">
    <property type="entry name" value="Acyl-CoA N-acyltransferases (Nat)"/>
    <property type="match status" value="1"/>
</dbReference>
<protein>
    <submittedName>
        <fullName evidence="2">GNAT family N-acetyltransferase</fullName>
    </submittedName>
</protein>
<accession>A0A8A7KIW7</accession>
<dbReference type="InterPro" id="IPR016181">
    <property type="entry name" value="Acyl_CoA_acyltransferase"/>
</dbReference>
<dbReference type="AlphaFoldDB" id="A0A8A7KIW7"/>
<name>A0A8A7KIW7_9FIRM</name>
<dbReference type="KEGG" id="ifn:GM661_08900"/>
<dbReference type="Pfam" id="PF00583">
    <property type="entry name" value="Acetyltransf_1"/>
    <property type="match status" value="1"/>
</dbReference>
<dbReference type="PROSITE" id="PS51186">
    <property type="entry name" value="GNAT"/>
    <property type="match status" value="1"/>
</dbReference>
<evidence type="ECO:0000313" key="2">
    <source>
        <dbReference type="EMBL" id="QTL98084.1"/>
    </source>
</evidence>
<feature type="domain" description="N-acetyltransferase" evidence="1">
    <location>
        <begin position="1"/>
        <end position="167"/>
    </location>
</feature>
<dbReference type="GO" id="GO:0016747">
    <property type="term" value="F:acyltransferase activity, transferring groups other than amino-acyl groups"/>
    <property type="evidence" value="ECO:0007669"/>
    <property type="project" value="InterPro"/>
</dbReference>
<evidence type="ECO:0000313" key="3">
    <source>
        <dbReference type="Proteomes" id="UP000665020"/>
    </source>
</evidence>
<dbReference type="InterPro" id="IPR000182">
    <property type="entry name" value="GNAT_dom"/>
</dbReference>
<dbReference type="InterPro" id="IPR050276">
    <property type="entry name" value="MshD_Acetyltransferase"/>
</dbReference>
<proteinExistence type="predicted"/>
<dbReference type="PANTHER" id="PTHR43617">
    <property type="entry name" value="L-AMINO ACID N-ACETYLTRANSFERASE"/>
    <property type="match status" value="1"/>
</dbReference>
<dbReference type="Proteomes" id="UP000665020">
    <property type="component" value="Chromosome"/>
</dbReference>
<reference evidence="2" key="1">
    <citation type="submission" date="2019-12" db="EMBL/GenBank/DDBJ databases">
        <authorList>
            <person name="zhang j."/>
            <person name="sun C.M."/>
        </authorList>
    </citation>
    <scope>NUCLEOTIDE SEQUENCE</scope>
    <source>
        <strain evidence="2">NS-1</strain>
    </source>
</reference>
<evidence type="ECO:0000259" key="1">
    <source>
        <dbReference type="PROSITE" id="PS51186"/>
    </source>
</evidence>
<keyword evidence="3" id="KW-1185">Reference proteome</keyword>
<dbReference type="RefSeq" id="WP_230869666.1">
    <property type="nucleotide sequence ID" value="NZ_CP046640.1"/>
</dbReference>
<gene>
    <name evidence="2" type="ORF">GM661_08900</name>
</gene>
<dbReference type="EMBL" id="CP046640">
    <property type="protein sequence ID" value="QTL98084.1"/>
    <property type="molecule type" value="Genomic_DNA"/>
</dbReference>
<organism evidence="2 3">
    <name type="scientific">Iocasia fonsfrigidae</name>
    <dbReference type="NCBI Taxonomy" id="2682810"/>
    <lineage>
        <taxon>Bacteria</taxon>
        <taxon>Bacillati</taxon>
        <taxon>Bacillota</taxon>
        <taxon>Clostridia</taxon>
        <taxon>Halanaerobiales</taxon>
        <taxon>Halanaerobiaceae</taxon>
        <taxon>Iocasia</taxon>
    </lineage>
</organism>